<dbReference type="InterPro" id="IPR018200">
    <property type="entry name" value="USP_CS"/>
</dbReference>
<feature type="region of interest" description="Disordered" evidence="2">
    <location>
        <begin position="44"/>
        <end position="77"/>
    </location>
</feature>
<evidence type="ECO:0000313" key="4">
    <source>
        <dbReference type="EMBL" id="JAC69027.1"/>
    </source>
</evidence>
<dbReference type="AlphaFoldDB" id="A0A061R7W5"/>
<dbReference type="Pfam" id="PF00443">
    <property type="entry name" value="UCH"/>
    <property type="match status" value="1"/>
</dbReference>
<accession>A0A061R7W5</accession>
<organism evidence="4">
    <name type="scientific">Tetraselmis sp. GSL018</name>
    <dbReference type="NCBI Taxonomy" id="582737"/>
    <lineage>
        <taxon>Eukaryota</taxon>
        <taxon>Viridiplantae</taxon>
        <taxon>Chlorophyta</taxon>
        <taxon>core chlorophytes</taxon>
        <taxon>Chlorodendrophyceae</taxon>
        <taxon>Chlorodendrales</taxon>
        <taxon>Chlorodendraceae</taxon>
        <taxon>Tetraselmis</taxon>
    </lineage>
</organism>
<dbReference type="InterPro" id="IPR028889">
    <property type="entry name" value="USP"/>
</dbReference>
<reference evidence="4" key="1">
    <citation type="submission" date="2014-05" db="EMBL/GenBank/DDBJ databases">
        <title>The transcriptome of the halophilic microalga Tetraselmis sp. GSL018 isolated from the Great Salt Lake, Utah.</title>
        <authorList>
            <person name="Jinkerson R.E."/>
            <person name="D'Adamo S."/>
            <person name="Posewitz M.C."/>
        </authorList>
    </citation>
    <scope>NUCLEOTIDE SEQUENCE</scope>
    <source>
        <strain evidence="4">GSL018</strain>
    </source>
</reference>
<dbReference type="EMBL" id="GBEZ01017297">
    <property type="protein sequence ID" value="JAC69027.1"/>
    <property type="molecule type" value="Transcribed_RNA"/>
</dbReference>
<dbReference type="GO" id="GO:0004843">
    <property type="term" value="F:cysteine-type deubiquitinase activity"/>
    <property type="evidence" value="ECO:0007669"/>
    <property type="project" value="InterPro"/>
</dbReference>
<protein>
    <submittedName>
        <fullName evidence="4">Ubiquitin carboxyl-terminal hydrolase 22/27/51</fullName>
    </submittedName>
</protein>
<dbReference type="PANTHER" id="PTHR21646">
    <property type="entry name" value="UBIQUITIN CARBOXYL-TERMINAL HYDROLASE"/>
    <property type="match status" value="1"/>
</dbReference>
<dbReference type="Gene3D" id="3.90.70.10">
    <property type="entry name" value="Cysteine proteinases"/>
    <property type="match status" value="1"/>
</dbReference>
<evidence type="ECO:0000259" key="3">
    <source>
        <dbReference type="PROSITE" id="PS50235"/>
    </source>
</evidence>
<dbReference type="PROSITE" id="PS50235">
    <property type="entry name" value="USP_3"/>
    <property type="match status" value="1"/>
</dbReference>
<feature type="domain" description="USP" evidence="3">
    <location>
        <begin position="1"/>
        <end position="246"/>
    </location>
</feature>
<comment type="similarity">
    <text evidence="1">Belongs to the peptidase C19 family.</text>
</comment>
<dbReference type="InterPro" id="IPR050185">
    <property type="entry name" value="Ub_carboxyl-term_hydrolase"/>
</dbReference>
<dbReference type="PROSITE" id="PS00973">
    <property type="entry name" value="USP_2"/>
    <property type="match status" value="1"/>
</dbReference>
<keyword evidence="4" id="KW-0378">Hydrolase</keyword>
<feature type="non-terminal residue" evidence="4">
    <location>
        <position position="1"/>
    </location>
</feature>
<name>A0A061R7W5_9CHLO</name>
<dbReference type="SUPFAM" id="SSF54001">
    <property type="entry name" value="Cysteine proteinases"/>
    <property type="match status" value="1"/>
</dbReference>
<evidence type="ECO:0000256" key="2">
    <source>
        <dbReference type="SAM" id="MobiDB-lite"/>
    </source>
</evidence>
<gene>
    <name evidence="4" type="primary">USP22_27_51</name>
    <name evidence="4" type="ORF">TSPGSL018_7377</name>
</gene>
<evidence type="ECO:0000256" key="1">
    <source>
        <dbReference type="ARBA" id="ARBA00009085"/>
    </source>
</evidence>
<proteinExistence type="inferred from homology"/>
<dbReference type="InterPro" id="IPR038765">
    <property type="entry name" value="Papain-like_cys_pep_sf"/>
</dbReference>
<dbReference type="GO" id="GO:0016579">
    <property type="term" value="P:protein deubiquitination"/>
    <property type="evidence" value="ECO:0007669"/>
    <property type="project" value="InterPro"/>
</dbReference>
<dbReference type="InterPro" id="IPR001394">
    <property type="entry name" value="Peptidase_C19_UCH"/>
</dbReference>
<sequence length="250" mass="27547">QPQTACAAPEPRPEPSVQLGGRGLPGCGQCFACRSPHLNKPCVHAPRRRGRPFSGRRGSRGARGSGEGRGSSAQATISIDTNRLGHGPAVSSYMRSERLGLAERWVCAKCQQQQQATKQMSICRLPTVLCLHIKRFEHHSHRQVVKKVNTPLAFPVECLDMSPYTSSAVLRKRFCARSTHGCAGASSARYELYAVITHRGKIDGGHYVAYVKVEGSWFMCDDAWVVPVTVDVVESCQAYMLFYKYKAPPK</sequence>